<dbReference type="Proteomes" id="UP000593943">
    <property type="component" value="Chromosome"/>
</dbReference>
<dbReference type="RefSeq" id="WP_158217208.1">
    <property type="nucleotide sequence ID" value="NZ_CP062938.1"/>
</dbReference>
<accession>A0A7L9SN03</accession>
<dbReference type="AlphaFoldDB" id="A0A7L9SN03"/>
<gene>
    <name evidence="1" type="ORF">BE0216_03870</name>
</gene>
<name>A0A7L9SN03_9BIFI</name>
<organism evidence="1 2">
    <name type="scientific">Bifidobacterium eulemuris</name>
    <dbReference type="NCBI Taxonomy" id="1765219"/>
    <lineage>
        <taxon>Bacteria</taxon>
        <taxon>Bacillati</taxon>
        <taxon>Actinomycetota</taxon>
        <taxon>Actinomycetes</taxon>
        <taxon>Bifidobacteriales</taxon>
        <taxon>Bifidobacteriaceae</taxon>
        <taxon>Bifidobacterium</taxon>
    </lineage>
</organism>
<dbReference type="KEGG" id="beu:BE0216_03870"/>
<dbReference type="EMBL" id="CP062938">
    <property type="protein sequence ID" value="QOL31693.1"/>
    <property type="molecule type" value="Genomic_DNA"/>
</dbReference>
<proteinExistence type="predicted"/>
<evidence type="ECO:0000313" key="1">
    <source>
        <dbReference type="EMBL" id="QOL31693.1"/>
    </source>
</evidence>
<evidence type="ECO:0000313" key="2">
    <source>
        <dbReference type="Proteomes" id="UP000593943"/>
    </source>
</evidence>
<reference evidence="1 2" key="1">
    <citation type="submission" date="2020-10" db="EMBL/GenBank/DDBJ databases">
        <title>Genome sequencing of Bifidobacterium eulemuris_DSMZ_100216.</title>
        <authorList>
            <person name="Kim J."/>
        </authorList>
    </citation>
    <scope>NUCLEOTIDE SEQUENCE [LARGE SCALE GENOMIC DNA]</scope>
    <source>
        <strain evidence="1 2">DSM 100216</strain>
    </source>
</reference>
<keyword evidence="2" id="KW-1185">Reference proteome</keyword>
<protein>
    <submittedName>
        <fullName evidence="1">Uncharacterized protein</fullName>
    </submittedName>
</protein>
<sequence>MMRVKVWYEQRLEGVAVLDVPDMPAELVEEWLDDHRDEWEEQADRYLGVADTSYRLL</sequence>